<dbReference type="RefSeq" id="WP_301812037.1">
    <property type="nucleotide sequence ID" value="NZ_JAUJZH010000013.1"/>
</dbReference>
<dbReference type="NCBIfam" id="TIGR02645">
    <property type="entry name" value="ARCH_P_rylase"/>
    <property type="match status" value="1"/>
</dbReference>
<dbReference type="Pfam" id="PF00591">
    <property type="entry name" value="Glycos_transf_3"/>
    <property type="match status" value="1"/>
</dbReference>
<dbReference type="SMART" id="SM00941">
    <property type="entry name" value="PYNP_C"/>
    <property type="match status" value="1"/>
</dbReference>
<dbReference type="SUPFAM" id="SSF47648">
    <property type="entry name" value="Nucleoside phosphorylase/phosphoribosyltransferase N-terminal domain"/>
    <property type="match status" value="1"/>
</dbReference>
<evidence type="ECO:0000256" key="4">
    <source>
        <dbReference type="HAMAP-Rule" id="MF_00703"/>
    </source>
</evidence>
<keyword evidence="1 4" id="KW-0328">Glycosyltransferase</keyword>
<dbReference type="PANTHER" id="PTHR10515">
    <property type="entry name" value="THYMIDINE PHOSPHORYLASE"/>
    <property type="match status" value="1"/>
</dbReference>
<feature type="domain" description="Pyrimidine nucleoside phosphorylase C-terminal" evidence="5">
    <location>
        <begin position="428"/>
        <end position="495"/>
    </location>
</feature>
<dbReference type="Gene3D" id="3.90.1170.30">
    <property type="entry name" value="Pyrimidine nucleoside phosphorylase-like, C-terminal domain"/>
    <property type="match status" value="1"/>
</dbReference>
<evidence type="ECO:0000313" key="7">
    <source>
        <dbReference type="Proteomes" id="UP001169027"/>
    </source>
</evidence>
<name>A0ABT8S7G0_9BURK</name>
<dbReference type="InterPro" id="IPR036320">
    <property type="entry name" value="Glycosyl_Trfase_fam3_N_dom_sf"/>
</dbReference>
<dbReference type="InterPro" id="IPR000312">
    <property type="entry name" value="Glycosyl_Trfase_fam3"/>
</dbReference>
<dbReference type="HAMAP" id="MF_00703">
    <property type="entry name" value="Thymid_phosp_2"/>
    <property type="match status" value="1"/>
</dbReference>
<dbReference type="Gene3D" id="3.40.1030.10">
    <property type="entry name" value="Nucleoside phosphorylase/phosphoribosyltransferase catalytic domain"/>
    <property type="match status" value="1"/>
</dbReference>
<dbReference type="InterPro" id="IPR036566">
    <property type="entry name" value="PYNP-like_C_sf"/>
</dbReference>
<comment type="caution">
    <text evidence="6">The sequence shown here is derived from an EMBL/GenBank/DDBJ whole genome shotgun (WGS) entry which is preliminary data.</text>
</comment>
<dbReference type="Pfam" id="PF02885">
    <property type="entry name" value="Glycos_trans_3N"/>
    <property type="match status" value="1"/>
</dbReference>
<dbReference type="InterPro" id="IPR013466">
    <property type="entry name" value="Thymidine/AMP_Pase"/>
</dbReference>
<keyword evidence="7" id="KW-1185">Reference proteome</keyword>
<sequence length="501" mass="52714">MAFDRLPARRAGIDTYQQPVVYLRSDCPVCRAEGFEAQAQVEVVAGHRHVLAILNHVTSDWLRSDEIALSEAAWSLLGVAEGEAVAVRHPPQLDSLAHLRTKVHGGKLGYEALRALMEDVSHGRVSDIHLASFVTVCAGGGLDFDETVALTKAMVDVGERIDWGTSPVMDKHCIGGLPGNRTTLLVVPIVAACGITMPKTSSRAITSAAGTADAMETLAPVALDVPAMRRVVEREGGCIVWGGTTRISPADDLLIRVERPLSLDSEGLLVASILSKKAAVGSQRVLIDLPVGPQTKVRSAQAAGRLSRSLVSVGAALGLQVRTVLTDGSQPVGRGIGPALEAIDVMAVLERMPDAPADLRERALELAGLVLEMAGRAVTGSGRTMARQILDEGRALAKFISICEAQGGLRIPPSAAHVHVVAAPATGVVQAIDTRLLSRAAKLAGAPRDPAAGATLHVRHRDRVELGQPLYTLHAESPGALRYALDFTRSQLPVAPVKAGP</sequence>
<dbReference type="SUPFAM" id="SSF52418">
    <property type="entry name" value="Nucleoside phosphorylase/phosphoribosyltransferase catalytic domain"/>
    <property type="match status" value="1"/>
</dbReference>
<dbReference type="InterPro" id="IPR017872">
    <property type="entry name" value="Pyrmidine_PPase_CS"/>
</dbReference>
<organism evidence="6 7">
    <name type="scientific">Variovorax ginsengisoli</name>
    <dbReference type="NCBI Taxonomy" id="363844"/>
    <lineage>
        <taxon>Bacteria</taxon>
        <taxon>Pseudomonadati</taxon>
        <taxon>Pseudomonadota</taxon>
        <taxon>Betaproteobacteria</taxon>
        <taxon>Burkholderiales</taxon>
        <taxon>Comamonadaceae</taxon>
        <taxon>Variovorax</taxon>
    </lineage>
</organism>
<comment type="catalytic activity">
    <reaction evidence="3 4">
        <text>thymidine + phosphate = 2-deoxy-alpha-D-ribose 1-phosphate + thymine</text>
        <dbReference type="Rhea" id="RHEA:16037"/>
        <dbReference type="ChEBI" id="CHEBI:17748"/>
        <dbReference type="ChEBI" id="CHEBI:17821"/>
        <dbReference type="ChEBI" id="CHEBI:43474"/>
        <dbReference type="ChEBI" id="CHEBI:57259"/>
        <dbReference type="EC" id="2.4.2.4"/>
    </reaction>
</comment>
<dbReference type="PANTHER" id="PTHR10515:SF0">
    <property type="entry name" value="THYMIDINE PHOSPHORYLASE"/>
    <property type="match status" value="1"/>
</dbReference>
<dbReference type="Pfam" id="PF07831">
    <property type="entry name" value="PYNP_C"/>
    <property type="match status" value="1"/>
</dbReference>
<evidence type="ECO:0000313" key="6">
    <source>
        <dbReference type="EMBL" id="MDO1534408.1"/>
    </source>
</evidence>
<dbReference type="EC" id="2.4.2.4" evidence="4"/>
<protein>
    <recommendedName>
        <fullName evidence="4">Putative thymidine phosphorylase</fullName>
        <ecNumber evidence="4">2.4.2.4</ecNumber>
    </recommendedName>
    <alternativeName>
        <fullName evidence="4">TdRPase</fullName>
    </alternativeName>
</protein>
<dbReference type="Gene3D" id="1.20.970.50">
    <property type="match status" value="1"/>
</dbReference>
<evidence type="ECO:0000256" key="1">
    <source>
        <dbReference type="ARBA" id="ARBA00022676"/>
    </source>
</evidence>
<dbReference type="InterPro" id="IPR000053">
    <property type="entry name" value="Thymidine/pyrmidine_PPase"/>
</dbReference>
<dbReference type="NCBIfam" id="NF003338">
    <property type="entry name" value="PRK04350.1"/>
    <property type="match status" value="1"/>
</dbReference>
<proteinExistence type="inferred from homology"/>
<reference evidence="6" key="1">
    <citation type="submission" date="2023-06" db="EMBL/GenBank/DDBJ databases">
        <authorList>
            <person name="Jiang Y."/>
            <person name="Liu Q."/>
        </authorList>
    </citation>
    <scope>NUCLEOTIDE SEQUENCE</scope>
    <source>
        <strain evidence="6">CGMCC 1.12090</strain>
    </source>
</reference>
<gene>
    <name evidence="6" type="ORF">Q2T77_19135</name>
</gene>
<dbReference type="InterPro" id="IPR013102">
    <property type="entry name" value="PYNP_C"/>
</dbReference>
<dbReference type="EMBL" id="JAUKVY010000013">
    <property type="protein sequence ID" value="MDO1534408.1"/>
    <property type="molecule type" value="Genomic_DNA"/>
</dbReference>
<dbReference type="InterPro" id="IPR028579">
    <property type="entry name" value="Thym_Pase_Put"/>
</dbReference>
<evidence type="ECO:0000256" key="2">
    <source>
        <dbReference type="ARBA" id="ARBA00022679"/>
    </source>
</evidence>
<dbReference type="InterPro" id="IPR035902">
    <property type="entry name" value="Nuc_phospho_transferase"/>
</dbReference>
<evidence type="ECO:0000259" key="5">
    <source>
        <dbReference type="SMART" id="SM00941"/>
    </source>
</evidence>
<accession>A0ABT8S7G0</accession>
<comment type="similarity">
    <text evidence="4">Belongs to the thymidine/pyrimidine-nucleoside phosphorylase family. Type 2 subfamily.</text>
</comment>
<evidence type="ECO:0000256" key="3">
    <source>
        <dbReference type="ARBA" id="ARBA00048550"/>
    </source>
</evidence>
<keyword evidence="2 4" id="KW-0808">Transferase</keyword>
<dbReference type="SUPFAM" id="SSF54680">
    <property type="entry name" value="Pyrimidine nucleoside phosphorylase C-terminal domain"/>
    <property type="match status" value="1"/>
</dbReference>
<dbReference type="PROSITE" id="PS00647">
    <property type="entry name" value="THYMID_PHOSPHORYLASE"/>
    <property type="match status" value="1"/>
</dbReference>
<dbReference type="Proteomes" id="UP001169027">
    <property type="component" value="Unassembled WGS sequence"/>
</dbReference>
<dbReference type="InterPro" id="IPR017459">
    <property type="entry name" value="Glycosyl_Trfase_fam3_N_dom"/>
</dbReference>